<reference evidence="1 2" key="1">
    <citation type="submission" date="2013-11" db="EMBL/GenBank/DDBJ databases">
        <title>Draft genome of the bovine lungworm Dictyocaulus viviparus.</title>
        <authorList>
            <person name="Mitreva M."/>
        </authorList>
    </citation>
    <scope>NUCLEOTIDE SEQUENCE [LARGE SCALE GENOMIC DNA]</scope>
    <source>
        <strain evidence="1 2">HannoverDv2000</strain>
    </source>
</reference>
<dbReference type="Proteomes" id="UP000053766">
    <property type="component" value="Unassembled WGS sequence"/>
</dbReference>
<protein>
    <submittedName>
        <fullName evidence="1">Uncharacterized protein</fullName>
    </submittedName>
</protein>
<dbReference type="InterPro" id="IPR013083">
    <property type="entry name" value="Znf_RING/FYVE/PHD"/>
</dbReference>
<dbReference type="OrthoDB" id="420032at2759"/>
<reference evidence="2" key="2">
    <citation type="journal article" date="2016" name="Sci. Rep.">
        <title>Dictyocaulus viviparus genome, variome and transcriptome elucidate lungworm biology and support future intervention.</title>
        <authorList>
            <person name="McNulty S.N."/>
            <person name="Strube C."/>
            <person name="Rosa B.A."/>
            <person name="Martin J.C."/>
            <person name="Tyagi R."/>
            <person name="Choi Y.J."/>
            <person name="Wang Q."/>
            <person name="Hallsworth Pepin K."/>
            <person name="Zhang X."/>
            <person name="Ozersky P."/>
            <person name="Wilson R.K."/>
            <person name="Sternberg P.W."/>
            <person name="Gasser R.B."/>
            <person name="Mitreva M."/>
        </authorList>
    </citation>
    <scope>NUCLEOTIDE SEQUENCE [LARGE SCALE GENOMIC DNA]</scope>
    <source>
        <strain evidence="2">HannoverDv2000</strain>
    </source>
</reference>
<proteinExistence type="predicted"/>
<gene>
    <name evidence="1" type="ORF">DICVIV_13020</name>
</gene>
<organism evidence="1 2">
    <name type="scientific">Dictyocaulus viviparus</name>
    <name type="common">Bovine lungworm</name>
    <dbReference type="NCBI Taxonomy" id="29172"/>
    <lineage>
        <taxon>Eukaryota</taxon>
        <taxon>Metazoa</taxon>
        <taxon>Ecdysozoa</taxon>
        <taxon>Nematoda</taxon>
        <taxon>Chromadorea</taxon>
        <taxon>Rhabditida</taxon>
        <taxon>Rhabditina</taxon>
        <taxon>Rhabditomorpha</taxon>
        <taxon>Strongyloidea</taxon>
        <taxon>Metastrongylidae</taxon>
        <taxon>Dictyocaulus</taxon>
    </lineage>
</organism>
<dbReference type="STRING" id="29172.A0A0D8XEZ6"/>
<evidence type="ECO:0000313" key="1">
    <source>
        <dbReference type="EMBL" id="KJH41016.1"/>
    </source>
</evidence>
<sequence>MKFEATSVRTPSLTFVQNGLYSKVPELITECKDVVLRISSQCVSLKETTVRRESITNPERASGGRPTTKRRRRWAAAMSIWETEAAFRTSNSRCLVSENDLLLCKHCEPQDRHTAELSTFINLRTEIKNSSDEVGYSMTIIIQFGNFSSRIGLTIGYIQTISDSVLQSSLKRVTCLILVLTLIDGCEEEKFLHSRYFHEFRDCVNLFYVVRVVYNLLPADSMSEFEMGYYRDYQLASIFMDLRAPINPLGKASNSSMSLKRMEGAMDDQSLMPDLSHLSAEEREIIEQVFKRQKDEEAKEELELLFMIITEIIAQMQKENHFLLYHIFANYLNRFQRENFPSLKKIQFDLFTPSQIERDDNGNDESSLKACV</sequence>
<dbReference type="EMBL" id="KN716931">
    <property type="protein sequence ID" value="KJH41016.1"/>
    <property type="molecule type" value="Genomic_DNA"/>
</dbReference>
<evidence type="ECO:0000313" key="2">
    <source>
        <dbReference type="Proteomes" id="UP000053766"/>
    </source>
</evidence>
<name>A0A0D8XEZ6_DICVI</name>
<accession>A0A0D8XEZ6</accession>
<keyword evidence="2" id="KW-1185">Reference proteome</keyword>
<dbReference type="AlphaFoldDB" id="A0A0D8XEZ6"/>
<dbReference type="Gene3D" id="3.30.40.10">
    <property type="entry name" value="Zinc/RING finger domain, C3HC4 (zinc finger)"/>
    <property type="match status" value="1"/>
</dbReference>